<reference evidence="1 2" key="1">
    <citation type="submission" date="2022-04" db="EMBL/GenBank/DDBJ databases">
        <title>Positive selection, recombination, and allopatry shape intraspecific diversity of widespread and dominant cyanobacteria.</title>
        <authorList>
            <person name="Wei J."/>
            <person name="Shu W."/>
            <person name="Hu C."/>
        </authorList>
    </citation>
    <scope>NUCLEOTIDE SEQUENCE [LARGE SCALE GENOMIC DNA]</scope>
    <source>
        <strain evidence="1 2">DQ-A4</strain>
    </source>
</reference>
<sequence>MLNFLSLPDLKKMVEKLLAAAVLAFFLEAFSLGKPVQAEPDSMTVTVEVYGTPTRGDLDRQAESAAADEITKAFTQNSELSSVQINVLGQLNGRVVPIFSLNVSREQWSSNRRTALQTAQYYYSSYSLLGLDSTDEGRTSTTLAQALPSSLVSRDPSVQAGEAFRQGRLSSEEYDQLINALD</sequence>
<accession>A0ABV0KA25</accession>
<gene>
    <name evidence="1" type="ORF">NC992_22305</name>
</gene>
<dbReference type="EMBL" id="JAMPKX010000013">
    <property type="protein sequence ID" value="MEP0949627.1"/>
    <property type="molecule type" value="Genomic_DNA"/>
</dbReference>
<protein>
    <submittedName>
        <fullName evidence="1">Uncharacterized protein</fullName>
    </submittedName>
</protein>
<dbReference type="RefSeq" id="WP_190707168.1">
    <property type="nucleotide sequence ID" value="NZ_JAMPKX010000013.1"/>
</dbReference>
<comment type="caution">
    <text evidence="1">The sequence shown here is derived from an EMBL/GenBank/DDBJ whole genome shotgun (WGS) entry which is preliminary data.</text>
</comment>
<organism evidence="1 2">
    <name type="scientific">Leptolyngbya subtilissima DQ-A4</name>
    <dbReference type="NCBI Taxonomy" id="2933933"/>
    <lineage>
        <taxon>Bacteria</taxon>
        <taxon>Bacillati</taxon>
        <taxon>Cyanobacteriota</taxon>
        <taxon>Cyanophyceae</taxon>
        <taxon>Leptolyngbyales</taxon>
        <taxon>Leptolyngbyaceae</taxon>
        <taxon>Leptolyngbya group</taxon>
        <taxon>Leptolyngbya</taxon>
    </lineage>
</organism>
<evidence type="ECO:0000313" key="2">
    <source>
        <dbReference type="Proteomes" id="UP001482513"/>
    </source>
</evidence>
<proteinExistence type="predicted"/>
<evidence type="ECO:0000313" key="1">
    <source>
        <dbReference type="EMBL" id="MEP0949627.1"/>
    </source>
</evidence>
<name>A0ABV0KA25_9CYAN</name>
<keyword evidence="2" id="KW-1185">Reference proteome</keyword>
<dbReference type="Proteomes" id="UP001482513">
    <property type="component" value="Unassembled WGS sequence"/>
</dbReference>